<dbReference type="Proteomes" id="UP000005481">
    <property type="component" value="Unassembled WGS sequence"/>
</dbReference>
<dbReference type="AlphaFoldDB" id="G9YK57"/>
<sequence length="139" mass="15870">MQKWLKAHGSTVALEDITDELYNNLSVDAKAEVREYQRREYVDITMPYNQLGVGRMVFRDVLTANETLWVAVIGNRLKAHVVDFDRKALQYYFEIPDADSPTSGYTPDKHRMDFDGGSASAKQNFIKAPYWGYLVVGAK</sequence>
<evidence type="ECO:0000313" key="2">
    <source>
        <dbReference type="Proteomes" id="UP000005481"/>
    </source>
</evidence>
<dbReference type="STRING" id="861450.HMPREF0080_02066"/>
<evidence type="ECO:0000313" key="1">
    <source>
        <dbReference type="EMBL" id="EHM37731.1"/>
    </source>
</evidence>
<organism evidence="1 2">
    <name type="scientific">Anaeroglobus geminatus F0357</name>
    <dbReference type="NCBI Taxonomy" id="861450"/>
    <lineage>
        <taxon>Bacteria</taxon>
        <taxon>Bacillati</taxon>
        <taxon>Bacillota</taxon>
        <taxon>Negativicutes</taxon>
        <taxon>Veillonellales</taxon>
        <taxon>Veillonellaceae</taxon>
        <taxon>Anaeroglobus</taxon>
    </lineage>
</organism>
<accession>G9YK57</accession>
<gene>
    <name evidence="1" type="ORF">HMPREF0080_02066</name>
</gene>
<dbReference type="RefSeq" id="WP_006791027.1">
    <property type="nucleotide sequence ID" value="NZ_JH417615.1"/>
</dbReference>
<comment type="caution">
    <text evidence="1">The sequence shown here is derived from an EMBL/GenBank/DDBJ whole genome shotgun (WGS) entry which is preliminary data.</text>
</comment>
<dbReference type="EMBL" id="AGCJ01000092">
    <property type="protein sequence ID" value="EHM37731.1"/>
    <property type="molecule type" value="Genomic_DNA"/>
</dbReference>
<reference evidence="1 2" key="1">
    <citation type="submission" date="2011-08" db="EMBL/GenBank/DDBJ databases">
        <authorList>
            <person name="Weinstock G."/>
            <person name="Sodergren E."/>
            <person name="Clifton S."/>
            <person name="Fulton L."/>
            <person name="Fulton B."/>
            <person name="Courtney L."/>
            <person name="Fronick C."/>
            <person name="Harrison M."/>
            <person name="Strong C."/>
            <person name="Farmer C."/>
            <person name="Delahaunty K."/>
            <person name="Markovic C."/>
            <person name="Hall O."/>
            <person name="Minx P."/>
            <person name="Tomlinson C."/>
            <person name="Mitreva M."/>
            <person name="Hou S."/>
            <person name="Chen J."/>
            <person name="Wollam A."/>
            <person name="Pepin K.H."/>
            <person name="Johnson M."/>
            <person name="Bhonagiri V."/>
            <person name="Zhang X."/>
            <person name="Suruliraj S."/>
            <person name="Warren W."/>
            <person name="Chinwalla A."/>
            <person name="Mardis E.R."/>
            <person name="Wilson R.K."/>
        </authorList>
    </citation>
    <scope>NUCLEOTIDE SEQUENCE [LARGE SCALE GENOMIC DNA]</scope>
    <source>
        <strain evidence="1 2">F0357</strain>
    </source>
</reference>
<dbReference type="HOGENOM" id="CLU_1840956_0_0_9"/>
<name>G9YK57_9FIRM</name>
<protein>
    <submittedName>
        <fullName evidence="1">Uncharacterized protein</fullName>
    </submittedName>
</protein>
<proteinExistence type="predicted"/>
<keyword evidence="2" id="KW-1185">Reference proteome</keyword>